<proteinExistence type="predicted"/>
<organism evidence="3">
    <name type="scientific">Acromyrmex echinatior</name>
    <name type="common">Panamanian leafcutter ant</name>
    <name type="synonym">Acromyrmex octospinosus echinatior</name>
    <dbReference type="NCBI Taxonomy" id="103372"/>
    <lineage>
        <taxon>Eukaryota</taxon>
        <taxon>Metazoa</taxon>
        <taxon>Ecdysozoa</taxon>
        <taxon>Arthropoda</taxon>
        <taxon>Hexapoda</taxon>
        <taxon>Insecta</taxon>
        <taxon>Pterygota</taxon>
        <taxon>Neoptera</taxon>
        <taxon>Endopterygota</taxon>
        <taxon>Hymenoptera</taxon>
        <taxon>Apocrita</taxon>
        <taxon>Aculeata</taxon>
        <taxon>Formicoidea</taxon>
        <taxon>Formicidae</taxon>
        <taxon>Myrmicinae</taxon>
        <taxon>Acromyrmex</taxon>
    </lineage>
</organism>
<protein>
    <submittedName>
        <fullName evidence="2">Uncharacterized protein</fullName>
    </submittedName>
</protein>
<evidence type="ECO:0000313" key="2">
    <source>
        <dbReference type="EMBL" id="EGI66913.1"/>
    </source>
</evidence>
<evidence type="ECO:0000313" key="3">
    <source>
        <dbReference type="Proteomes" id="UP000007755"/>
    </source>
</evidence>
<dbReference type="AlphaFoldDB" id="F4WGE6"/>
<feature type="region of interest" description="Disordered" evidence="1">
    <location>
        <begin position="74"/>
        <end position="106"/>
    </location>
</feature>
<dbReference type="Proteomes" id="UP000007755">
    <property type="component" value="Unassembled WGS sequence"/>
</dbReference>
<evidence type="ECO:0000256" key="1">
    <source>
        <dbReference type="SAM" id="MobiDB-lite"/>
    </source>
</evidence>
<reference evidence="2" key="1">
    <citation type="submission" date="2011-02" db="EMBL/GenBank/DDBJ databases">
        <title>The genome of the leaf-cutting ant Acromyrmex echinatior suggests key adaptations to social evolution and fungus farming.</title>
        <authorList>
            <person name="Nygaard S."/>
            <person name="Zhang G."/>
        </authorList>
    </citation>
    <scope>NUCLEOTIDE SEQUENCE</scope>
</reference>
<gene>
    <name evidence="2" type="ORF">G5I_04720</name>
</gene>
<dbReference type="InParanoid" id="F4WGE6"/>
<feature type="compositionally biased region" description="Basic and acidic residues" evidence="1">
    <location>
        <begin position="96"/>
        <end position="106"/>
    </location>
</feature>
<accession>F4WGE6</accession>
<name>F4WGE6_ACREC</name>
<sequence>MRSASFYSLTVEVAAARRASEINSRTCAWHDPGVAGRLLTVREVCRHRAYRRASEGAGATSTVVDTLILPQVSRGNSGKSIREGAKKRHTGNRGIVGDRLRRDRDP</sequence>
<dbReference type="EMBL" id="GL888128">
    <property type="protein sequence ID" value="EGI66913.1"/>
    <property type="molecule type" value="Genomic_DNA"/>
</dbReference>
<keyword evidence="3" id="KW-1185">Reference proteome</keyword>